<dbReference type="Pfam" id="PF01073">
    <property type="entry name" value="3Beta_HSD"/>
    <property type="match status" value="1"/>
</dbReference>
<dbReference type="RefSeq" id="XP_032800647.1">
    <property type="nucleotide sequence ID" value="XM_032944756.1"/>
</dbReference>
<proteinExistence type="predicted"/>
<dbReference type="SUPFAM" id="SSF51735">
    <property type="entry name" value="NAD(P)-binding Rossmann-fold domains"/>
    <property type="match status" value="1"/>
</dbReference>
<reference evidence="3" key="1">
    <citation type="submission" date="2025-08" db="UniProtKB">
        <authorList>
            <consortium name="RefSeq"/>
        </authorList>
    </citation>
    <scope>IDENTIFICATION</scope>
    <source>
        <tissue evidence="3">Sperm</tissue>
    </source>
</reference>
<dbReference type="Proteomes" id="UP001318040">
    <property type="component" value="Unplaced"/>
</dbReference>
<dbReference type="GO" id="GO:0006694">
    <property type="term" value="P:steroid biosynthetic process"/>
    <property type="evidence" value="ECO:0007669"/>
    <property type="project" value="InterPro"/>
</dbReference>
<protein>
    <submittedName>
        <fullName evidence="3">3 beta-hydroxysteroid dehydrogenase type 7-like</fullName>
    </submittedName>
</protein>
<gene>
    <name evidence="3" type="primary">LOC116937604</name>
</gene>
<evidence type="ECO:0000313" key="3">
    <source>
        <dbReference type="RefSeq" id="XP_032800647.1"/>
    </source>
</evidence>
<sequence length="154" mass="16797">MHALALRALSQGREGVDGEVFYCYDDSPRLSYEDFNMEILSLCGVRMLRWLRVPPLLVRLLGAFNDALRAALAALGVAYGPPLLTRYTAAIALTVFSVDTDKAARLFGYAPRYSWPQARDRTAAWVRTLGGGGGDCCIGKVTTAAAAIIATRYY</sequence>
<dbReference type="KEGG" id="pmrn:116937604"/>
<dbReference type="InterPro" id="IPR002225">
    <property type="entry name" value="3Beta_OHSteriod_DH/Estase"/>
</dbReference>
<feature type="domain" description="3-beta hydroxysteroid dehydrogenase/isomerase" evidence="1">
    <location>
        <begin position="1"/>
        <end position="47"/>
    </location>
</feature>
<dbReference type="AlphaFoldDB" id="A0AAJ7WKB8"/>
<dbReference type="GO" id="GO:0016616">
    <property type="term" value="F:oxidoreductase activity, acting on the CH-OH group of donors, NAD or NADP as acceptor"/>
    <property type="evidence" value="ECO:0007669"/>
    <property type="project" value="InterPro"/>
</dbReference>
<evidence type="ECO:0000313" key="2">
    <source>
        <dbReference type="Proteomes" id="UP001318040"/>
    </source>
</evidence>
<dbReference type="InterPro" id="IPR036291">
    <property type="entry name" value="NAD(P)-bd_dom_sf"/>
</dbReference>
<evidence type="ECO:0000259" key="1">
    <source>
        <dbReference type="Pfam" id="PF01073"/>
    </source>
</evidence>
<keyword evidence="2" id="KW-1185">Reference proteome</keyword>
<accession>A0AAJ7WKB8</accession>
<name>A0AAJ7WKB8_PETMA</name>
<organism evidence="2 3">
    <name type="scientific">Petromyzon marinus</name>
    <name type="common">Sea lamprey</name>
    <dbReference type="NCBI Taxonomy" id="7757"/>
    <lineage>
        <taxon>Eukaryota</taxon>
        <taxon>Metazoa</taxon>
        <taxon>Chordata</taxon>
        <taxon>Craniata</taxon>
        <taxon>Vertebrata</taxon>
        <taxon>Cyclostomata</taxon>
        <taxon>Hyperoartia</taxon>
        <taxon>Petromyzontiformes</taxon>
        <taxon>Petromyzontidae</taxon>
        <taxon>Petromyzon</taxon>
    </lineage>
</organism>
<dbReference type="Gene3D" id="3.40.50.720">
    <property type="entry name" value="NAD(P)-binding Rossmann-like Domain"/>
    <property type="match status" value="1"/>
</dbReference>